<feature type="binding site" evidence="5">
    <location>
        <position position="91"/>
    </location>
    <ligand>
        <name>Mg(2+)</name>
        <dbReference type="ChEBI" id="CHEBI:18420"/>
        <label>1</label>
        <note>catalytic</note>
    </ligand>
</feature>
<feature type="binding site" evidence="4">
    <location>
        <position position="89"/>
    </location>
    <ligand>
        <name>Mg(2+)</name>
        <dbReference type="ChEBI" id="CHEBI:18420"/>
        <label>2</label>
    </ligand>
</feature>
<dbReference type="GO" id="GO:0008441">
    <property type="term" value="F:3'(2'),5'-bisphosphate nucleotidase activity"/>
    <property type="evidence" value="ECO:0007669"/>
    <property type="project" value="UniProtKB-UniRule"/>
</dbReference>
<dbReference type="EC" id="3.1.3.7" evidence="4"/>
<dbReference type="SUPFAM" id="SSF56655">
    <property type="entry name" value="Carbohydrate phosphatase"/>
    <property type="match status" value="1"/>
</dbReference>
<evidence type="ECO:0000256" key="2">
    <source>
        <dbReference type="ARBA" id="ARBA00022723"/>
    </source>
</evidence>
<dbReference type="GO" id="GO:0000287">
    <property type="term" value="F:magnesium ion binding"/>
    <property type="evidence" value="ECO:0007669"/>
    <property type="project" value="UniProtKB-UniRule"/>
</dbReference>
<evidence type="ECO:0000256" key="5">
    <source>
        <dbReference type="PIRSR" id="PIRSR600760-2"/>
    </source>
</evidence>
<dbReference type="InterPro" id="IPR000760">
    <property type="entry name" value="Inositol_monophosphatase-like"/>
</dbReference>
<evidence type="ECO:0000313" key="6">
    <source>
        <dbReference type="EMBL" id="MBP5855956.1"/>
    </source>
</evidence>
<feature type="binding site" evidence="4">
    <location>
        <position position="69"/>
    </location>
    <ligand>
        <name>substrate</name>
    </ligand>
</feature>
<dbReference type="InterPro" id="IPR006240">
    <property type="entry name" value="CysQ"/>
</dbReference>
<feature type="binding site" evidence="5">
    <location>
        <position position="216"/>
    </location>
    <ligand>
        <name>Mg(2+)</name>
        <dbReference type="ChEBI" id="CHEBI:18420"/>
        <label>1</label>
        <note>catalytic</note>
    </ligand>
</feature>
<dbReference type="GO" id="GO:0050427">
    <property type="term" value="P:3'-phosphoadenosine 5'-phosphosulfate metabolic process"/>
    <property type="evidence" value="ECO:0007669"/>
    <property type="project" value="TreeGrafter"/>
</dbReference>
<feature type="binding site" evidence="4">
    <location>
        <begin position="91"/>
        <end position="94"/>
    </location>
    <ligand>
        <name>substrate</name>
    </ligand>
</feature>
<protein>
    <recommendedName>
        <fullName evidence="4">3'(2'),5'-bisphosphate nucleotidase CysQ</fullName>
        <ecNumber evidence="4">3.1.3.7</ecNumber>
    </recommendedName>
    <alternativeName>
        <fullName evidence="4">3'(2'),5-bisphosphonucleoside 3'(2')-phosphohydrolase</fullName>
    </alternativeName>
    <alternativeName>
        <fullName evidence="4">3'-phosphoadenosine 5'-phosphate phosphatase</fullName>
        <shortName evidence="4">PAP phosphatase</shortName>
    </alternativeName>
</protein>
<dbReference type="InterPro" id="IPR020583">
    <property type="entry name" value="Inositol_monoP_metal-BS"/>
</dbReference>
<feature type="binding site" evidence="4">
    <location>
        <position position="89"/>
    </location>
    <ligand>
        <name>Mg(2+)</name>
        <dbReference type="ChEBI" id="CHEBI:18420"/>
        <label>1</label>
    </ligand>
</feature>
<keyword evidence="7" id="KW-1185">Reference proteome</keyword>
<dbReference type="NCBIfam" id="TIGR01331">
    <property type="entry name" value="bisphos_cysQ"/>
    <property type="match status" value="1"/>
</dbReference>
<feature type="binding site" evidence="5">
    <location>
        <position position="69"/>
    </location>
    <ligand>
        <name>Mg(2+)</name>
        <dbReference type="ChEBI" id="CHEBI:18420"/>
        <label>1</label>
        <note>catalytic</note>
    </ligand>
</feature>
<comment type="similarity">
    <text evidence="4">Belongs to the inositol monophosphatase superfamily. CysQ family.</text>
</comment>
<feature type="binding site" evidence="4">
    <location>
        <position position="69"/>
    </location>
    <ligand>
        <name>Mg(2+)</name>
        <dbReference type="ChEBI" id="CHEBI:18420"/>
        <label>1</label>
    </ligand>
</feature>
<gene>
    <name evidence="4 6" type="primary">cysQ</name>
    <name evidence="6" type="ORF">KAJ83_02980</name>
</gene>
<comment type="subcellular location">
    <subcellularLocation>
        <location evidence="4">Cell inner membrane</location>
        <topology evidence="4">Peripheral membrane protein</topology>
        <orientation evidence="4">Cytoplasmic side</orientation>
    </subcellularLocation>
</comment>
<comment type="function">
    <text evidence="4">Converts adenosine-3',5'-bisphosphate (PAP) to AMP.</text>
</comment>
<sequence>MTSDRKALLDGISDIARQAGAAIMAIYATDFDARTKDDNSPVTDADEAAEALIVSALRRLAPDIPVVAEEAAAAGNIPDVGDGPFWLVDPLDGTKEFLNRNGEFTVNIALIEGRRPVLGVVLAPALGTLYSGLVGTGAWRAVDEGGAEPIAVREPPADGLTVIASRRHGDPAEIQQFLQGRPIAEMANAGSSLKFCKVAAGEADLYPRFGRTMEWDTGAGQAVLEAAGGLVTETDGTPFAYAKNAIFENPHFVAWGGLRP</sequence>
<dbReference type="Gene3D" id="3.40.190.80">
    <property type="match status" value="1"/>
</dbReference>
<comment type="caution">
    <text evidence="6">The sequence shown here is derived from an EMBL/GenBank/DDBJ whole genome shotgun (WGS) entry which is preliminary data.</text>
</comment>
<feature type="binding site" evidence="5">
    <location>
        <position position="92"/>
    </location>
    <ligand>
        <name>Mg(2+)</name>
        <dbReference type="ChEBI" id="CHEBI:18420"/>
        <label>1</label>
        <note>catalytic</note>
    </ligand>
</feature>
<comment type="cofactor">
    <cofactor evidence="4 5">
        <name>Mg(2+)</name>
        <dbReference type="ChEBI" id="CHEBI:18420"/>
    </cofactor>
</comment>
<name>A0A8J7V1C2_9PROT</name>
<dbReference type="AlphaFoldDB" id="A0A8J7V1C2"/>
<comment type="catalytic activity">
    <reaction evidence="1 4">
        <text>adenosine 3',5'-bisphosphate + H2O = AMP + phosphate</text>
        <dbReference type="Rhea" id="RHEA:10040"/>
        <dbReference type="ChEBI" id="CHEBI:15377"/>
        <dbReference type="ChEBI" id="CHEBI:43474"/>
        <dbReference type="ChEBI" id="CHEBI:58343"/>
        <dbReference type="ChEBI" id="CHEBI:456215"/>
        <dbReference type="EC" id="3.1.3.7"/>
    </reaction>
</comment>
<dbReference type="PANTHER" id="PTHR43028:SF5">
    <property type="entry name" value="3'(2'),5'-BISPHOSPHATE NUCLEOTIDASE 1"/>
    <property type="match status" value="1"/>
</dbReference>
<dbReference type="Proteomes" id="UP000672602">
    <property type="component" value="Unassembled WGS sequence"/>
</dbReference>
<dbReference type="Pfam" id="PF00459">
    <property type="entry name" value="Inositol_P"/>
    <property type="match status" value="1"/>
</dbReference>
<keyword evidence="3 4" id="KW-0460">Magnesium</keyword>
<dbReference type="EMBL" id="JAGMWN010000001">
    <property type="protein sequence ID" value="MBP5855956.1"/>
    <property type="molecule type" value="Genomic_DNA"/>
</dbReference>
<dbReference type="GO" id="GO:0005886">
    <property type="term" value="C:plasma membrane"/>
    <property type="evidence" value="ECO:0007669"/>
    <property type="project" value="UniProtKB-SubCell"/>
</dbReference>
<feature type="binding site" evidence="4">
    <location>
        <position position="91"/>
    </location>
    <ligand>
        <name>Mg(2+)</name>
        <dbReference type="ChEBI" id="CHEBI:18420"/>
        <label>1</label>
    </ligand>
</feature>
<dbReference type="RefSeq" id="WP_210680517.1">
    <property type="nucleotide sequence ID" value="NZ_JAGMWN010000001.1"/>
</dbReference>
<reference evidence="6" key="1">
    <citation type="submission" date="2021-04" db="EMBL/GenBank/DDBJ databases">
        <authorList>
            <person name="Zhang D.-C."/>
        </authorList>
    </citation>
    <scope>NUCLEOTIDE SEQUENCE</scope>
    <source>
        <strain evidence="6">CGMCC 1.15697</strain>
    </source>
</reference>
<evidence type="ECO:0000313" key="7">
    <source>
        <dbReference type="Proteomes" id="UP000672602"/>
    </source>
</evidence>
<keyword evidence="4 6" id="KW-0378">Hydrolase</keyword>
<proteinExistence type="inferred from homology"/>
<dbReference type="CDD" id="cd01638">
    <property type="entry name" value="CysQ"/>
    <property type="match status" value="1"/>
</dbReference>
<keyword evidence="2 4" id="KW-0479">Metal-binding</keyword>
<dbReference type="Gene3D" id="3.30.540.10">
    <property type="entry name" value="Fructose-1,6-Bisphosphatase, subunit A, domain 1"/>
    <property type="match status" value="1"/>
</dbReference>
<dbReference type="HAMAP" id="MF_02095">
    <property type="entry name" value="CysQ"/>
    <property type="match status" value="1"/>
</dbReference>
<feature type="binding site" evidence="4">
    <location>
        <position position="216"/>
    </location>
    <ligand>
        <name>Mg(2+)</name>
        <dbReference type="ChEBI" id="CHEBI:18420"/>
        <label>2</label>
    </ligand>
</feature>
<feature type="binding site" evidence="4">
    <location>
        <position position="216"/>
    </location>
    <ligand>
        <name>substrate</name>
    </ligand>
</feature>
<evidence type="ECO:0000256" key="3">
    <source>
        <dbReference type="ARBA" id="ARBA00022842"/>
    </source>
</evidence>
<dbReference type="PROSITE" id="PS00629">
    <property type="entry name" value="IMP_1"/>
    <property type="match status" value="1"/>
</dbReference>
<dbReference type="InterPro" id="IPR050725">
    <property type="entry name" value="CysQ/Inositol_MonoPase"/>
</dbReference>
<evidence type="ECO:0000256" key="1">
    <source>
        <dbReference type="ARBA" id="ARBA00001625"/>
    </source>
</evidence>
<evidence type="ECO:0000256" key="4">
    <source>
        <dbReference type="HAMAP-Rule" id="MF_02095"/>
    </source>
</evidence>
<keyword evidence="4" id="KW-0997">Cell inner membrane</keyword>
<feature type="binding site" evidence="4">
    <location>
        <position position="92"/>
    </location>
    <ligand>
        <name>Mg(2+)</name>
        <dbReference type="ChEBI" id="CHEBI:18420"/>
        <label>2</label>
    </ligand>
</feature>
<dbReference type="PANTHER" id="PTHR43028">
    <property type="entry name" value="3'(2'),5'-BISPHOSPHATE NUCLEOTIDASE 1"/>
    <property type="match status" value="1"/>
</dbReference>
<feature type="binding site" evidence="5">
    <location>
        <position position="89"/>
    </location>
    <ligand>
        <name>Mg(2+)</name>
        <dbReference type="ChEBI" id="CHEBI:18420"/>
        <label>1</label>
        <note>catalytic</note>
    </ligand>
</feature>
<keyword evidence="4" id="KW-0472">Membrane</keyword>
<dbReference type="PRINTS" id="PR00377">
    <property type="entry name" value="IMPHPHTASES"/>
</dbReference>
<accession>A0A8J7V1C2</accession>
<keyword evidence="4" id="KW-1003">Cell membrane</keyword>
<dbReference type="GO" id="GO:0000103">
    <property type="term" value="P:sulfate assimilation"/>
    <property type="evidence" value="ECO:0007669"/>
    <property type="project" value="TreeGrafter"/>
</dbReference>
<organism evidence="6 7">
    <name type="scientific">Marivibrio halodurans</name>
    <dbReference type="NCBI Taxonomy" id="2039722"/>
    <lineage>
        <taxon>Bacteria</taxon>
        <taxon>Pseudomonadati</taxon>
        <taxon>Pseudomonadota</taxon>
        <taxon>Alphaproteobacteria</taxon>
        <taxon>Rhodospirillales</taxon>
        <taxon>Rhodospirillaceae</taxon>
        <taxon>Marivibrio</taxon>
    </lineage>
</organism>